<evidence type="ECO:0000259" key="14">
    <source>
        <dbReference type="PROSITE" id="PS50885"/>
    </source>
</evidence>
<comment type="catalytic activity">
    <reaction evidence="1">
        <text>ATP + protein L-histidine = ADP + protein N-phospho-L-histidine.</text>
        <dbReference type="EC" id="2.7.13.3"/>
    </reaction>
</comment>
<keyword evidence="7 12" id="KW-0812">Transmembrane</keyword>
<keyword evidence="9 12" id="KW-1133">Transmembrane helix</keyword>
<dbReference type="SUPFAM" id="SSF158472">
    <property type="entry name" value="HAMP domain-like"/>
    <property type="match status" value="1"/>
</dbReference>
<dbReference type="AlphaFoldDB" id="A0A5N5V9S8"/>
<proteinExistence type="predicted"/>
<gene>
    <name evidence="15" type="ORF">MPHL21000_07835</name>
</gene>
<dbReference type="SUPFAM" id="SSF55874">
    <property type="entry name" value="ATPase domain of HSP90 chaperone/DNA topoisomerase II/histidine kinase"/>
    <property type="match status" value="1"/>
</dbReference>
<feature type="transmembrane region" description="Helical" evidence="12">
    <location>
        <begin position="12"/>
        <end position="31"/>
    </location>
</feature>
<keyword evidence="8 15" id="KW-0418">Kinase</keyword>
<dbReference type="GO" id="GO:0000155">
    <property type="term" value="F:phosphorelay sensor kinase activity"/>
    <property type="evidence" value="ECO:0007669"/>
    <property type="project" value="InterPro"/>
</dbReference>
<dbReference type="InterPro" id="IPR004358">
    <property type="entry name" value="Sig_transdc_His_kin-like_C"/>
</dbReference>
<feature type="domain" description="Histidine kinase" evidence="13">
    <location>
        <begin position="170"/>
        <end position="391"/>
    </location>
</feature>
<keyword evidence="6" id="KW-0808">Transferase</keyword>
<dbReference type="Gene3D" id="6.10.340.10">
    <property type="match status" value="1"/>
</dbReference>
<dbReference type="CDD" id="cd00075">
    <property type="entry name" value="HATPase"/>
    <property type="match status" value="1"/>
</dbReference>
<dbReference type="SMART" id="SM00387">
    <property type="entry name" value="HATPase_c"/>
    <property type="match status" value="1"/>
</dbReference>
<dbReference type="PANTHER" id="PTHR45436">
    <property type="entry name" value="SENSOR HISTIDINE KINASE YKOH"/>
    <property type="match status" value="1"/>
</dbReference>
<dbReference type="Gene3D" id="1.10.287.130">
    <property type="match status" value="1"/>
</dbReference>
<dbReference type="GO" id="GO:0005886">
    <property type="term" value="C:plasma membrane"/>
    <property type="evidence" value="ECO:0007669"/>
    <property type="project" value="UniProtKB-SubCell"/>
</dbReference>
<keyword evidence="5" id="KW-0597">Phosphoprotein</keyword>
<reference evidence="15 16" key="1">
    <citation type="submission" date="2012-10" db="EMBL/GenBank/DDBJ databases">
        <title>The draft sequence of the Mycobacterium pheli genome.</title>
        <authorList>
            <person name="Pettersson B.M.F."/>
            <person name="Das S."/>
            <person name="Dasgupta S."/>
            <person name="Bhattacharya A."/>
            <person name="Kirsebom L.A."/>
        </authorList>
    </citation>
    <scope>NUCLEOTIDE SEQUENCE [LARGE SCALE GENOMIC DNA]</scope>
    <source>
        <strain evidence="15 16">CCUG 21000</strain>
    </source>
</reference>
<dbReference type="SUPFAM" id="SSF47384">
    <property type="entry name" value="Homodimeric domain of signal transducing histidine kinase"/>
    <property type="match status" value="1"/>
</dbReference>
<evidence type="ECO:0000256" key="6">
    <source>
        <dbReference type="ARBA" id="ARBA00022679"/>
    </source>
</evidence>
<evidence type="ECO:0000256" key="9">
    <source>
        <dbReference type="ARBA" id="ARBA00022989"/>
    </source>
</evidence>
<evidence type="ECO:0000256" key="7">
    <source>
        <dbReference type="ARBA" id="ARBA00022692"/>
    </source>
</evidence>
<dbReference type="CDD" id="cd06225">
    <property type="entry name" value="HAMP"/>
    <property type="match status" value="1"/>
</dbReference>
<name>A0A5N5V9S8_MYCPH</name>
<dbReference type="InterPro" id="IPR003660">
    <property type="entry name" value="HAMP_dom"/>
</dbReference>
<organism evidence="15 16">
    <name type="scientific">Mycolicibacterium phlei DSM 43239 = CCUG 21000</name>
    <dbReference type="NCBI Taxonomy" id="1226750"/>
    <lineage>
        <taxon>Bacteria</taxon>
        <taxon>Bacillati</taxon>
        <taxon>Actinomycetota</taxon>
        <taxon>Actinomycetes</taxon>
        <taxon>Mycobacteriales</taxon>
        <taxon>Mycobacteriaceae</taxon>
        <taxon>Mycolicibacterium</taxon>
    </lineage>
</organism>
<protein>
    <recommendedName>
        <fullName evidence="4">histidine kinase</fullName>
        <ecNumber evidence="4">2.7.13.3</ecNumber>
    </recommendedName>
</protein>
<dbReference type="Pfam" id="PF02518">
    <property type="entry name" value="HATPase_c"/>
    <property type="match status" value="1"/>
</dbReference>
<feature type="transmembrane region" description="Helical" evidence="12">
    <location>
        <begin position="85"/>
        <end position="108"/>
    </location>
</feature>
<dbReference type="InterPro" id="IPR003661">
    <property type="entry name" value="HisK_dim/P_dom"/>
</dbReference>
<evidence type="ECO:0000256" key="10">
    <source>
        <dbReference type="ARBA" id="ARBA00023012"/>
    </source>
</evidence>
<keyword evidence="16" id="KW-1185">Reference proteome</keyword>
<dbReference type="InterPro" id="IPR050428">
    <property type="entry name" value="TCS_sensor_his_kinase"/>
</dbReference>
<comment type="caution">
    <text evidence="15">The sequence shown here is derived from an EMBL/GenBank/DDBJ whole genome shotgun (WGS) entry which is preliminary data.</text>
</comment>
<evidence type="ECO:0000313" key="16">
    <source>
        <dbReference type="Proteomes" id="UP000325690"/>
    </source>
</evidence>
<dbReference type="SMART" id="SM00304">
    <property type="entry name" value="HAMP"/>
    <property type="match status" value="1"/>
</dbReference>
<dbReference type="CDD" id="cd00082">
    <property type="entry name" value="HisKA"/>
    <property type="match status" value="1"/>
</dbReference>
<dbReference type="PROSITE" id="PS50109">
    <property type="entry name" value="HIS_KIN"/>
    <property type="match status" value="1"/>
</dbReference>
<dbReference type="GeneID" id="74303740"/>
<dbReference type="Gene3D" id="3.30.565.10">
    <property type="entry name" value="Histidine kinase-like ATPase, C-terminal domain"/>
    <property type="match status" value="1"/>
</dbReference>
<evidence type="ECO:0000259" key="13">
    <source>
        <dbReference type="PROSITE" id="PS50109"/>
    </source>
</evidence>
<dbReference type="Pfam" id="PF00672">
    <property type="entry name" value="HAMP"/>
    <property type="match status" value="1"/>
</dbReference>
<dbReference type="InterPro" id="IPR003594">
    <property type="entry name" value="HATPase_dom"/>
</dbReference>
<keyword evidence="11 12" id="KW-0472">Membrane</keyword>
<dbReference type="EC" id="2.7.13.3" evidence="4"/>
<sequence length="391" mass="42234">MTRRTIRFRLTAWYACAFFVAGAILVGLMYFSLAQALPNRPAAAQGIVQDFLAERGLRNRPVLDNLLSALAAQVERERQETLRTMLWGSLFALGAVGVAAVGFGWLLAGRALAPLQHVTATARRVAERNLHERIALRGPEDEIKELADTFDAMLERLDRAFDGQRRFVANASHELRTPLAISRTVIEVALDDPDVPEAARRLGETLLEVNLRNERLIDGLLTLATGEQGLGNVGRVDLGDVTRRAVESVRDAADHAGVRVEARIGSAPVRGDAALLQRLAENLLDNAIRYNVAEGGWVRVTVAGPPRSAVLTVENSGPVIPEHEVDGLFEPFRRLIAEERLTEAGSAPLRRGAGLGLSIVRSVGTAHGGSVQAQARPGGGLLVRVLLPVVQ</sequence>
<evidence type="ECO:0000256" key="3">
    <source>
        <dbReference type="ARBA" id="ARBA00004236"/>
    </source>
</evidence>
<dbReference type="Proteomes" id="UP000325690">
    <property type="component" value="Unassembled WGS sequence"/>
</dbReference>
<dbReference type="PRINTS" id="PR00344">
    <property type="entry name" value="BCTRLSENSOR"/>
</dbReference>
<dbReference type="InterPro" id="IPR036097">
    <property type="entry name" value="HisK_dim/P_sf"/>
</dbReference>
<evidence type="ECO:0000256" key="11">
    <source>
        <dbReference type="ARBA" id="ARBA00023136"/>
    </source>
</evidence>
<dbReference type="PANTHER" id="PTHR45436:SF15">
    <property type="entry name" value="SENSOR HISTIDINE KINASE CUSS"/>
    <property type="match status" value="1"/>
</dbReference>
<dbReference type="SMART" id="SM00388">
    <property type="entry name" value="HisKA"/>
    <property type="match status" value="1"/>
</dbReference>
<evidence type="ECO:0000313" key="15">
    <source>
        <dbReference type="EMBL" id="KAB7757390.1"/>
    </source>
</evidence>
<dbReference type="EMBL" id="ANBP01000008">
    <property type="protein sequence ID" value="KAB7757390.1"/>
    <property type="molecule type" value="Genomic_DNA"/>
</dbReference>
<dbReference type="InterPro" id="IPR036890">
    <property type="entry name" value="HATPase_C_sf"/>
</dbReference>
<evidence type="ECO:0000256" key="4">
    <source>
        <dbReference type="ARBA" id="ARBA00012438"/>
    </source>
</evidence>
<dbReference type="Pfam" id="PF00512">
    <property type="entry name" value="HisKA"/>
    <property type="match status" value="1"/>
</dbReference>
<evidence type="ECO:0000256" key="1">
    <source>
        <dbReference type="ARBA" id="ARBA00000085"/>
    </source>
</evidence>
<evidence type="ECO:0000256" key="12">
    <source>
        <dbReference type="SAM" id="Phobius"/>
    </source>
</evidence>
<feature type="domain" description="HAMP" evidence="14">
    <location>
        <begin position="109"/>
        <end position="162"/>
    </location>
</feature>
<comment type="subcellular location">
    <subcellularLocation>
        <location evidence="3">Cell membrane</location>
    </subcellularLocation>
    <subcellularLocation>
        <location evidence="2">Membrane</location>
        <topology evidence="2">Multi-pass membrane protein</topology>
    </subcellularLocation>
</comment>
<evidence type="ECO:0000256" key="2">
    <source>
        <dbReference type="ARBA" id="ARBA00004141"/>
    </source>
</evidence>
<evidence type="ECO:0000256" key="5">
    <source>
        <dbReference type="ARBA" id="ARBA00022553"/>
    </source>
</evidence>
<dbReference type="RefSeq" id="WP_003890398.1">
    <property type="nucleotide sequence ID" value="NZ_ANBO01000008.1"/>
</dbReference>
<accession>A0A5N5V9S8</accession>
<dbReference type="PROSITE" id="PS50885">
    <property type="entry name" value="HAMP"/>
    <property type="match status" value="1"/>
</dbReference>
<keyword evidence="10" id="KW-0902">Two-component regulatory system</keyword>
<evidence type="ECO:0000256" key="8">
    <source>
        <dbReference type="ARBA" id="ARBA00022777"/>
    </source>
</evidence>
<dbReference type="InterPro" id="IPR005467">
    <property type="entry name" value="His_kinase_dom"/>
</dbReference>